<dbReference type="InterPro" id="IPR051396">
    <property type="entry name" value="Bact_Antivir_Def_Nuclease"/>
</dbReference>
<dbReference type="Pfam" id="PF13304">
    <property type="entry name" value="AAA_21"/>
    <property type="match status" value="1"/>
</dbReference>
<dbReference type="Proteomes" id="UP000839529">
    <property type="component" value="Unassembled WGS sequence"/>
</dbReference>
<evidence type="ECO:0000259" key="2">
    <source>
        <dbReference type="Pfam" id="PF13304"/>
    </source>
</evidence>
<dbReference type="PIRSF" id="PIRSF034888">
    <property type="entry name" value="P-loop_UCP034888"/>
    <property type="match status" value="1"/>
</dbReference>
<comment type="caution">
    <text evidence="3">The sequence shown here is derived from an EMBL/GenBank/DDBJ whole genome shotgun (WGS) entry which is preliminary data.</text>
</comment>
<dbReference type="InterPro" id="IPR027417">
    <property type="entry name" value="P-loop_NTPase"/>
</dbReference>
<dbReference type="AlphaFoldDB" id="A0A3U1EHZ9"/>
<name>A0A3U1EHZ9_SALET</name>
<dbReference type="Pfam" id="PF13175">
    <property type="entry name" value="AAA_15"/>
    <property type="match status" value="1"/>
</dbReference>
<dbReference type="EMBL" id="RVIX01000007">
    <property type="protein sequence ID" value="MLX08828.1"/>
    <property type="molecule type" value="Genomic_DNA"/>
</dbReference>
<gene>
    <name evidence="4" type="ORF">DRY32_06645</name>
    <name evidence="3" type="ORF">F9G36_00625</name>
</gene>
<dbReference type="InterPro" id="IPR003959">
    <property type="entry name" value="ATPase_AAA_core"/>
</dbReference>
<evidence type="ECO:0000259" key="1">
    <source>
        <dbReference type="Pfam" id="PF13175"/>
    </source>
</evidence>
<proteinExistence type="predicted"/>
<dbReference type="SUPFAM" id="SSF52540">
    <property type="entry name" value="P-loop containing nucleoside triphosphate hydrolases"/>
    <property type="match status" value="1"/>
</dbReference>
<reference evidence="3" key="1">
    <citation type="submission" date="2019-10" db="EMBL/GenBank/DDBJ databases">
        <authorList>
            <person name="Ashton P.M."/>
            <person name="Dallman T."/>
            <person name="Nair S."/>
            <person name="De Pinna E."/>
            <person name="Peters T."/>
            <person name="Grant K."/>
        </authorList>
    </citation>
    <scope>NUCLEOTIDE SEQUENCE</scope>
    <source>
        <strain evidence="4">313425</strain>
        <strain evidence="3">809993</strain>
    </source>
</reference>
<dbReference type="PANTHER" id="PTHR43581">
    <property type="entry name" value="ATP/GTP PHOSPHATASE"/>
    <property type="match status" value="1"/>
</dbReference>
<dbReference type="InterPro" id="IPR014592">
    <property type="entry name" value="P-loop_UCP034888"/>
</dbReference>
<dbReference type="EMBL" id="AALIQC010000001">
    <property type="protein sequence ID" value="EDA0142157.1"/>
    <property type="molecule type" value="Genomic_DNA"/>
</dbReference>
<feature type="domain" description="Endonuclease GajA/Old nuclease/RecF-like AAA" evidence="1">
    <location>
        <begin position="1"/>
        <end position="93"/>
    </location>
</feature>
<feature type="domain" description="ATPase AAA-type core" evidence="2">
    <location>
        <begin position="202"/>
        <end position="278"/>
    </location>
</feature>
<organism evidence="3">
    <name type="scientific">Salmonella enterica I</name>
    <dbReference type="NCBI Taxonomy" id="59201"/>
    <lineage>
        <taxon>Bacteria</taxon>
        <taxon>Pseudomonadati</taxon>
        <taxon>Pseudomonadota</taxon>
        <taxon>Gammaproteobacteria</taxon>
        <taxon>Enterobacterales</taxon>
        <taxon>Enterobacteriaceae</taxon>
        <taxon>Salmonella</taxon>
    </lineage>
</organism>
<dbReference type="InterPro" id="IPR041685">
    <property type="entry name" value="AAA_GajA/Old/RecF-like"/>
</dbReference>
<accession>A0A5J0GE11</accession>
<dbReference type="Gene3D" id="3.40.50.300">
    <property type="entry name" value="P-loop containing nucleotide triphosphate hydrolases"/>
    <property type="match status" value="2"/>
</dbReference>
<dbReference type="GO" id="GO:0005524">
    <property type="term" value="F:ATP binding"/>
    <property type="evidence" value="ECO:0007669"/>
    <property type="project" value="InterPro"/>
</dbReference>
<protein>
    <submittedName>
        <fullName evidence="3">AAA family ATPase</fullName>
    </submittedName>
    <submittedName>
        <fullName evidence="4">DUF2813 domain-containing protein</fullName>
    </submittedName>
</protein>
<dbReference type="GO" id="GO:0016887">
    <property type="term" value="F:ATP hydrolysis activity"/>
    <property type="evidence" value="ECO:0007669"/>
    <property type="project" value="InterPro"/>
</dbReference>
<sequence length="349" mass="38736">MLKNINVQGFKSLGATTLLLSPLTILTGTNSSGKSSVLQALMLLIKHSASVNQYSMEEVIRFLADFSVIRNKKINAKSIIITAQDVENNTHSLTLNAENTDIDSRLGYQYEPRVVGSEPELLYLNANRLGAQEMVPFSERRVGGAGEYLFSTFDKMKHLPVPDYLVKASESTTLAYQVSYWLKLITGTTSELVTEKVGDQVKVAFTLKELEGSVSPLNLGAGMSYIAKVLIICLMAKKGDLILLENPEIQLHPKAQAHLAIFLAFIASKGIQIIVETHCEHLINKLAYLVYEDEISTENVVLHYKPEVDENFISLRINENGKFTDLNGEVTGFPLGFFDATLDDLMQMR</sequence>
<evidence type="ECO:0000313" key="4">
    <source>
        <dbReference type="EMBL" id="MLX08828.1"/>
    </source>
</evidence>
<accession>A0A3U1EHZ9</accession>
<dbReference type="PANTHER" id="PTHR43581:SF2">
    <property type="entry name" value="EXCINUCLEASE ATPASE SUBUNIT"/>
    <property type="match status" value="1"/>
</dbReference>
<evidence type="ECO:0000313" key="3">
    <source>
        <dbReference type="EMBL" id="EDA0142157.1"/>
    </source>
</evidence>